<reference evidence="2" key="1">
    <citation type="journal article" date="2015" name="Nat. Genet.">
        <title>The genome and transcriptome of the zoonotic hookworm Ancylostoma ceylanicum identify infection-specific gene families.</title>
        <authorList>
            <person name="Schwarz E.M."/>
            <person name="Hu Y."/>
            <person name="Antoshechkin I."/>
            <person name="Miller M.M."/>
            <person name="Sternberg P.W."/>
            <person name="Aroian R.V."/>
        </authorList>
    </citation>
    <scope>NUCLEOTIDE SEQUENCE</scope>
    <source>
        <strain evidence="2">HY135</strain>
    </source>
</reference>
<protein>
    <submittedName>
        <fullName evidence="1">Uncharacterized protein</fullName>
    </submittedName>
</protein>
<keyword evidence="2" id="KW-1185">Reference proteome</keyword>
<proteinExistence type="predicted"/>
<dbReference type="AlphaFoldDB" id="A0A016V3E9"/>
<comment type="caution">
    <text evidence="1">The sequence shown here is derived from an EMBL/GenBank/DDBJ whole genome shotgun (WGS) entry which is preliminary data.</text>
</comment>
<dbReference type="EMBL" id="JARK01001356">
    <property type="protein sequence ID" value="EYC21258.1"/>
    <property type="molecule type" value="Genomic_DNA"/>
</dbReference>
<name>A0A016V3E9_9BILA</name>
<accession>A0A016V3E9</accession>
<evidence type="ECO:0000313" key="2">
    <source>
        <dbReference type="Proteomes" id="UP000024635"/>
    </source>
</evidence>
<organism evidence="1 2">
    <name type="scientific">Ancylostoma ceylanicum</name>
    <dbReference type="NCBI Taxonomy" id="53326"/>
    <lineage>
        <taxon>Eukaryota</taxon>
        <taxon>Metazoa</taxon>
        <taxon>Ecdysozoa</taxon>
        <taxon>Nematoda</taxon>
        <taxon>Chromadorea</taxon>
        <taxon>Rhabditida</taxon>
        <taxon>Rhabditina</taxon>
        <taxon>Rhabditomorpha</taxon>
        <taxon>Strongyloidea</taxon>
        <taxon>Ancylostomatidae</taxon>
        <taxon>Ancylostomatinae</taxon>
        <taxon>Ancylostoma</taxon>
    </lineage>
</organism>
<gene>
    <name evidence="1" type="primary">Acey_s0020.g84</name>
    <name evidence="1" type="ORF">Y032_0020g84</name>
</gene>
<evidence type="ECO:0000313" key="1">
    <source>
        <dbReference type="EMBL" id="EYC21258.1"/>
    </source>
</evidence>
<sequence>MVRILFGFARNVMEERKRLIYPCYQVQGLPSCLRRKVCGVVIGAYLALLGTLRSGELCTAGKLESKFFGEGQQSIVKMSSFDYLFILTNE</sequence>
<dbReference type="Proteomes" id="UP000024635">
    <property type="component" value="Unassembled WGS sequence"/>
</dbReference>